<dbReference type="InterPro" id="IPR035086">
    <property type="entry name" value="DgcN-like_C"/>
</dbReference>
<accession>A0A6J4LHM1</accession>
<evidence type="ECO:0000313" key="3">
    <source>
        <dbReference type="EMBL" id="CAA9333953.1"/>
    </source>
</evidence>
<gene>
    <name evidence="3" type="ORF">AVDCRST_MAG68-2579</name>
</gene>
<dbReference type="InterPro" id="IPR011669">
    <property type="entry name" value="DgcN-like"/>
</dbReference>
<dbReference type="PANTHER" id="PTHR40690">
    <property type="entry name" value="GLL3100 PROTEIN"/>
    <property type="match status" value="1"/>
</dbReference>
<sequence>MPETLATHRYLVLAEGHFGPLTSKTANSAVRYLPERVLAVLDSAQAGRTVQDVLGFGGAIPVVGTLEEGLRGGPTALLVGIAPQGGQLPDAWRAVLAAAIAAGLDLVSGLHFHLGDDAELAALAARAGVAIHDLRKPPASLPVSHGRARDVDALTVLTVGTDCNIGKMTSALQVRDALRARGERVGFAATGQTGILIEGWGIAVDAVVADFIAGAAERLVLQAAEGNDIVLVEGQGSLVHPGYSGVTMGLLHGSLPDAMILCGLPSRTSPYGGNGAYSWMRLPSLSDTIRLCEAAVAPLKPSRVIAVSLNTWDLSDAEARDAVARAEDETGLPATDPVRFDPAPLVDAVLAARKS</sequence>
<reference evidence="3" key="1">
    <citation type="submission" date="2020-02" db="EMBL/GenBank/DDBJ databases">
        <authorList>
            <person name="Meier V. D."/>
        </authorList>
    </citation>
    <scope>NUCLEOTIDE SEQUENCE</scope>
    <source>
        <strain evidence="3">AVDCRST_MAG68</strain>
    </source>
</reference>
<dbReference type="Pfam" id="PF17396">
    <property type="entry name" value="DUF1611_N"/>
    <property type="match status" value="1"/>
</dbReference>
<feature type="domain" description="D-glutamate N-acetyltransferase-like C-terminal" evidence="1">
    <location>
        <begin position="143"/>
        <end position="346"/>
    </location>
</feature>
<dbReference type="EMBL" id="CADCTW010000129">
    <property type="protein sequence ID" value="CAA9333953.1"/>
    <property type="molecule type" value="Genomic_DNA"/>
</dbReference>
<protein>
    <submittedName>
        <fullName evidence="3">Protein often near L-alanine-DL-glutamate epimerase (Cell wall recycling)</fullName>
    </submittedName>
</protein>
<dbReference type="InterPro" id="IPR027417">
    <property type="entry name" value="P-loop_NTPase"/>
</dbReference>
<dbReference type="PANTHER" id="PTHR40690:SF1">
    <property type="entry name" value="DUF1611 DOMAIN-CONTAINING PROTEIN"/>
    <property type="match status" value="1"/>
</dbReference>
<dbReference type="Gene3D" id="3.40.50.300">
    <property type="entry name" value="P-loop containing nucleotide triphosphate hydrolases"/>
    <property type="match status" value="1"/>
</dbReference>
<dbReference type="Pfam" id="PF07755">
    <property type="entry name" value="DUF1611"/>
    <property type="match status" value="1"/>
</dbReference>
<dbReference type="PIRSF" id="PIRSF026760">
    <property type="entry name" value="UCP026760"/>
    <property type="match status" value="1"/>
</dbReference>
<name>A0A6J4LHM1_9BACT</name>
<dbReference type="InterPro" id="IPR035402">
    <property type="entry name" value="DgcN-like_N"/>
</dbReference>
<dbReference type="Gene3D" id="3.40.50.720">
    <property type="entry name" value="NAD(P)-binding Rossmann-like Domain"/>
    <property type="match status" value="1"/>
</dbReference>
<organism evidence="3">
    <name type="scientific">uncultured Gemmatimonadota bacterium</name>
    <dbReference type="NCBI Taxonomy" id="203437"/>
    <lineage>
        <taxon>Bacteria</taxon>
        <taxon>Pseudomonadati</taxon>
        <taxon>Gemmatimonadota</taxon>
        <taxon>environmental samples</taxon>
    </lineage>
</organism>
<evidence type="ECO:0000259" key="2">
    <source>
        <dbReference type="Pfam" id="PF17396"/>
    </source>
</evidence>
<dbReference type="AlphaFoldDB" id="A0A6J4LHM1"/>
<dbReference type="SUPFAM" id="SSF52540">
    <property type="entry name" value="P-loop containing nucleoside triphosphate hydrolases"/>
    <property type="match status" value="1"/>
</dbReference>
<proteinExistence type="predicted"/>
<feature type="domain" description="D-glutamate N-acetyltransferase-like N-terminal" evidence="2">
    <location>
        <begin position="44"/>
        <end position="137"/>
    </location>
</feature>
<evidence type="ECO:0000259" key="1">
    <source>
        <dbReference type="Pfam" id="PF07755"/>
    </source>
</evidence>